<name>A0ABS2K6E3_9GAMM</name>
<dbReference type="EMBL" id="JADIKE010000037">
    <property type="protein sequence ID" value="MBM7126454.1"/>
    <property type="molecule type" value="Genomic_DNA"/>
</dbReference>
<dbReference type="RefSeq" id="WP_204683006.1">
    <property type="nucleotide sequence ID" value="NZ_BSNR01000004.1"/>
</dbReference>
<proteinExistence type="predicted"/>
<sequence>MRAAIVKCLFCTTVLLASTSAHAQTPAPPSTEELLAKFGSSPNGLARYDYLTAVIPTLQGDDKVLAQQLLATVDNELGLYDEAIMAFPFDNRIAPPRSMPLPNTDDWRSINAADAVVEMAANRHIVMVNEAHHDAHTRELTLALLPRLRALGYRYFAAEALSDKDTQLTQRGYATDDSGTEYLMEPLYGEIIRQAIKLGYIIVPYDPENATTDSRDAEEAKNLYERVFAKDPQAKLFVHAGYSHLDKAPGNLGPGIQPMAMLLKQLSGYDPLCVDQVQFRDVAVGGLDFGFYSTVAVRFRPEVPIALRNRRTNDIWSSDPLRHDISVILPAADEGDLDVHGIMKGDVLRRQVVLPRPPFDIDERPDWLTLGGKRVPFRISLDLCNGQLPCAVDAYYANEPDSSVPADRYTFTHSRSHSVLYLYPGRYRLRAWNTSGATLSEQEIEVPAP</sequence>
<organism evidence="2 3">
    <name type="scientific">Dyella flava</name>
    <dbReference type="NCBI Taxonomy" id="1920170"/>
    <lineage>
        <taxon>Bacteria</taxon>
        <taxon>Pseudomonadati</taxon>
        <taxon>Pseudomonadota</taxon>
        <taxon>Gammaproteobacteria</taxon>
        <taxon>Lysobacterales</taxon>
        <taxon>Rhodanobacteraceae</taxon>
        <taxon>Dyella</taxon>
    </lineage>
</organism>
<dbReference type="SUPFAM" id="SSF159501">
    <property type="entry name" value="EreA/ChaN-like"/>
    <property type="match status" value="1"/>
</dbReference>
<comment type="caution">
    <text evidence="2">The sequence shown here is derived from an EMBL/GenBank/DDBJ whole genome shotgun (WGS) entry which is preliminary data.</text>
</comment>
<protein>
    <recommendedName>
        <fullName evidence="4">Erythromycin esterase</fullName>
    </recommendedName>
</protein>
<evidence type="ECO:0008006" key="4">
    <source>
        <dbReference type="Google" id="ProtNLM"/>
    </source>
</evidence>
<evidence type="ECO:0000256" key="1">
    <source>
        <dbReference type="SAM" id="SignalP"/>
    </source>
</evidence>
<gene>
    <name evidence="2" type="ORF">ISP19_13820</name>
</gene>
<feature type="signal peptide" evidence="1">
    <location>
        <begin position="1"/>
        <end position="23"/>
    </location>
</feature>
<accession>A0ABS2K6E3</accession>
<feature type="chain" id="PRO_5046936258" description="Erythromycin esterase" evidence="1">
    <location>
        <begin position="24"/>
        <end position="449"/>
    </location>
</feature>
<evidence type="ECO:0000313" key="2">
    <source>
        <dbReference type="EMBL" id="MBM7126454.1"/>
    </source>
</evidence>
<keyword evidence="1" id="KW-0732">Signal</keyword>
<reference evidence="2" key="1">
    <citation type="submission" date="2020-10" db="EMBL/GenBank/DDBJ databases">
        <title>Phylogeny of dyella-like bacteria.</title>
        <authorList>
            <person name="Fu J."/>
        </authorList>
    </citation>
    <scope>NUCLEOTIDE SEQUENCE</scope>
    <source>
        <strain evidence="2">DHOC52</strain>
    </source>
</reference>
<keyword evidence="3" id="KW-1185">Reference proteome</keyword>
<dbReference type="Proteomes" id="UP001430149">
    <property type="component" value="Unassembled WGS sequence"/>
</dbReference>
<evidence type="ECO:0000313" key="3">
    <source>
        <dbReference type="Proteomes" id="UP001430149"/>
    </source>
</evidence>